<dbReference type="OrthoDB" id="75177at2157"/>
<evidence type="ECO:0000313" key="10">
    <source>
        <dbReference type="Proteomes" id="UP000002315"/>
    </source>
</evidence>
<dbReference type="STRING" id="523846.Mfer_0337"/>
<evidence type="ECO:0000256" key="6">
    <source>
        <dbReference type="ARBA" id="ARBA00022840"/>
    </source>
</evidence>
<name>E3GXV8_METFV</name>
<dbReference type="GO" id="GO:0051301">
    <property type="term" value="P:cell division"/>
    <property type="evidence" value="ECO:0007669"/>
    <property type="project" value="InterPro"/>
</dbReference>
<dbReference type="GO" id="GO:0008360">
    <property type="term" value="P:regulation of cell shape"/>
    <property type="evidence" value="ECO:0007669"/>
    <property type="project" value="InterPro"/>
</dbReference>
<comment type="pathway">
    <text evidence="2">Cell wall biogenesis; peptidoglycan biosynthesis.</text>
</comment>
<dbReference type="Pfam" id="PF08245">
    <property type="entry name" value="Mur_ligase_M"/>
    <property type="match status" value="1"/>
</dbReference>
<dbReference type="Gene3D" id="3.40.50.720">
    <property type="entry name" value="NAD(P)-binding Rossmann-like Domain"/>
    <property type="match status" value="1"/>
</dbReference>
<feature type="domain" description="Mur ligase C-terminal" evidence="7">
    <location>
        <begin position="368"/>
        <end position="490"/>
    </location>
</feature>
<evidence type="ECO:0000256" key="4">
    <source>
        <dbReference type="ARBA" id="ARBA00022598"/>
    </source>
</evidence>
<dbReference type="InterPro" id="IPR005762">
    <property type="entry name" value="MurD"/>
</dbReference>
<evidence type="ECO:0000256" key="1">
    <source>
        <dbReference type="ARBA" id="ARBA00004496"/>
    </source>
</evidence>
<dbReference type="SUPFAM" id="SSF51984">
    <property type="entry name" value="MurCD N-terminal domain"/>
    <property type="match status" value="1"/>
</dbReference>
<dbReference type="Gene3D" id="3.90.190.20">
    <property type="entry name" value="Mur ligase, C-terminal domain"/>
    <property type="match status" value="1"/>
</dbReference>
<evidence type="ECO:0000256" key="3">
    <source>
        <dbReference type="ARBA" id="ARBA00022490"/>
    </source>
</evidence>
<dbReference type="InterPro" id="IPR036565">
    <property type="entry name" value="Mur-like_cat_sf"/>
</dbReference>
<gene>
    <name evidence="9" type="ordered locus">Mfer_0337</name>
</gene>
<evidence type="ECO:0000259" key="7">
    <source>
        <dbReference type="Pfam" id="PF02875"/>
    </source>
</evidence>
<dbReference type="SUPFAM" id="SSF53623">
    <property type="entry name" value="MurD-like peptide ligases, catalytic domain"/>
    <property type="match status" value="1"/>
</dbReference>
<sequence>MSKILVIGAGNAGRPAALLLHYLGNEVLVSEIKKFEELPPKAKKKIKKMKKMGIKFEFGHHNPKSLDWAEKVFISPSIPTNSEIVKIVKKSGLEIITPEEIGKILGKFINMPMVGVAGTDGKTTTTNMIYYLLKDKYSTLVFSSLQDSLVIEGLAEIVVNQDYKDKEFAVFELPHGTIRMVKGLELSVGVLTNLTPDHLDEFDGYWDYVKRNFLVKDLVHKNGLLVFNSDDPIIYKLKNSVNKEIVFYGLGKPQKIKYKSKVYSFDGKKPKPDVTAKDIVLEGLDGSKFKAVVNEIPTVICENCGELLCKCGEFKRRYVGPFEKNIKLQIPGIVNIENSLATITVGLALGLKMKYIKEKLENFKGIKGRFEKIGEIDGVKIYMDAAHNPESMEKVIGNLDVKGRLIISLDNPDTLTTRDKFRIGRILSKKADILICSAKNETTGEIDWNAAEEVARGAKECKTIITSNVRDSILKAIELSKKGDLILHIGPGVVNAYDNVKGDILDAIKK</sequence>
<dbReference type="SUPFAM" id="SSF53244">
    <property type="entry name" value="MurD-like peptide ligases, peptide-binding domain"/>
    <property type="match status" value="1"/>
</dbReference>
<organism evidence="9 10">
    <name type="scientific">Methanothermus fervidus (strain ATCC 43054 / DSM 2088 / JCM 10308 / V24 S)</name>
    <dbReference type="NCBI Taxonomy" id="523846"/>
    <lineage>
        <taxon>Archaea</taxon>
        <taxon>Methanobacteriati</taxon>
        <taxon>Methanobacteriota</taxon>
        <taxon>Methanomada group</taxon>
        <taxon>Methanobacteria</taxon>
        <taxon>Methanobacteriales</taxon>
        <taxon>Methanothermaceae</taxon>
        <taxon>Methanothermus</taxon>
    </lineage>
</organism>
<dbReference type="PANTHER" id="PTHR43692:SF1">
    <property type="entry name" value="UDP-N-ACETYLMURAMOYLALANINE--D-GLUTAMATE LIGASE"/>
    <property type="match status" value="1"/>
</dbReference>
<comment type="subcellular location">
    <subcellularLocation>
        <location evidence="1">Cytoplasm</location>
    </subcellularLocation>
</comment>
<proteinExistence type="predicted"/>
<dbReference type="Proteomes" id="UP000002315">
    <property type="component" value="Chromosome"/>
</dbReference>
<evidence type="ECO:0000256" key="5">
    <source>
        <dbReference type="ARBA" id="ARBA00022741"/>
    </source>
</evidence>
<protein>
    <submittedName>
        <fullName evidence="9">Mur ligase middle domain protein</fullName>
    </submittedName>
</protein>
<dbReference type="GO" id="GO:0008764">
    <property type="term" value="F:UDP-N-acetylmuramoylalanine-D-glutamate ligase activity"/>
    <property type="evidence" value="ECO:0007669"/>
    <property type="project" value="UniProtKB-EC"/>
</dbReference>
<keyword evidence="6" id="KW-0067">ATP-binding</keyword>
<dbReference type="InterPro" id="IPR036615">
    <property type="entry name" value="Mur_ligase_C_dom_sf"/>
</dbReference>
<dbReference type="EMBL" id="CP002278">
    <property type="protein sequence ID" value="ADP77140.1"/>
    <property type="molecule type" value="Genomic_DNA"/>
</dbReference>
<dbReference type="GO" id="GO:0005737">
    <property type="term" value="C:cytoplasm"/>
    <property type="evidence" value="ECO:0007669"/>
    <property type="project" value="UniProtKB-SubCell"/>
</dbReference>
<evidence type="ECO:0000256" key="2">
    <source>
        <dbReference type="ARBA" id="ARBA00004752"/>
    </source>
</evidence>
<keyword evidence="4 9" id="KW-0436">Ligase</keyword>
<dbReference type="PANTHER" id="PTHR43692">
    <property type="entry name" value="UDP-N-ACETYLMURAMOYLALANINE--D-GLUTAMATE LIGASE"/>
    <property type="match status" value="1"/>
</dbReference>
<dbReference type="Pfam" id="PF02875">
    <property type="entry name" value="Mur_ligase_C"/>
    <property type="match status" value="1"/>
</dbReference>
<evidence type="ECO:0000313" key="9">
    <source>
        <dbReference type="EMBL" id="ADP77140.1"/>
    </source>
</evidence>
<accession>E3GXV8</accession>
<keyword evidence="5" id="KW-0547">Nucleotide-binding</keyword>
<feature type="domain" description="Mur ligase central" evidence="8">
    <location>
        <begin position="116"/>
        <end position="265"/>
    </location>
</feature>
<reference evidence="9 10" key="1">
    <citation type="journal article" date="2010" name="Stand. Genomic Sci.">
        <title>Complete genome sequence of Methanothermus fervidus type strain (V24S).</title>
        <authorList>
            <person name="Anderson I."/>
            <person name="Djao O.D."/>
            <person name="Misra M."/>
            <person name="Chertkov O."/>
            <person name="Nolan M."/>
            <person name="Lucas S."/>
            <person name="Lapidus A."/>
            <person name="Del Rio T.G."/>
            <person name="Tice H."/>
            <person name="Cheng J.F."/>
            <person name="Tapia R."/>
            <person name="Han C."/>
            <person name="Goodwin L."/>
            <person name="Pitluck S."/>
            <person name="Liolios K."/>
            <person name="Ivanova N."/>
            <person name="Mavromatis K."/>
            <person name="Mikhailova N."/>
            <person name="Pati A."/>
            <person name="Brambilla E."/>
            <person name="Chen A."/>
            <person name="Palaniappan K."/>
            <person name="Land M."/>
            <person name="Hauser L."/>
            <person name="Chang Y.J."/>
            <person name="Jeffries C.D."/>
            <person name="Sikorski J."/>
            <person name="Spring S."/>
            <person name="Rohde M."/>
            <person name="Eichinger K."/>
            <person name="Huber H."/>
            <person name="Wirth R."/>
            <person name="Goker M."/>
            <person name="Detter J.C."/>
            <person name="Woyke T."/>
            <person name="Bristow J."/>
            <person name="Eisen J.A."/>
            <person name="Markowitz V."/>
            <person name="Hugenholtz P."/>
            <person name="Klenk H.P."/>
            <person name="Kyrpides N.C."/>
        </authorList>
    </citation>
    <scope>NUCLEOTIDE SEQUENCE [LARGE SCALE GENOMIC DNA]</scope>
    <source>
        <strain evidence="10">ATCC 43054 / DSM 2088 / JCM 10308 / V24 S</strain>
    </source>
</reference>
<keyword evidence="3" id="KW-0963">Cytoplasm</keyword>
<keyword evidence="10" id="KW-1185">Reference proteome</keyword>
<dbReference type="InterPro" id="IPR004101">
    <property type="entry name" value="Mur_ligase_C"/>
</dbReference>
<dbReference type="AlphaFoldDB" id="E3GXV8"/>
<dbReference type="GO" id="GO:0005524">
    <property type="term" value="F:ATP binding"/>
    <property type="evidence" value="ECO:0007669"/>
    <property type="project" value="UniProtKB-KW"/>
</dbReference>
<dbReference type="HOGENOM" id="CLU_560971_0_0_2"/>
<evidence type="ECO:0000259" key="8">
    <source>
        <dbReference type="Pfam" id="PF08245"/>
    </source>
</evidence>
<dbReference type="KEGG" id="mfv:Mfer_0337"/>
<dbReference type="Gene3D" id="3.40.1190.10">
    <property type="entry name" value="Mur-like, catalytic domain"/>
    <property type="match status" value="1"/>
</dbReference>
<dbReference type="InterPro" id="IPR013221">
    <property type="entry name" value="Mur_ligase_cen"/>
</dbReference>